<evidence type="ECO:0000313" key="2">
    <source>
        <dbReference type="EMBL" id="CAF2065985.1"/>
    </source>
</evidence>
<reference evidence="2" key="1">
    <citation type="submission" date="2021-02" db="EMBL/GenBank/DDBJ databases">
        <authorList>
            <person name="Nowell W R."/>
        </authorList>
    </citation>
    <scope>NUCLEOTIDE SEQUENCE</scope>
</reference>
<evidence type="ECO:0000313" key="3">
    <source>
        <dbReference type="EMBL" id="CAF4083852.1"/>
    </source>
</evidence>
<protein>
    <submittedName>
        <fullName evidence="2">Uncharacterized protein</fullName>
    </submittedName>
</protein>
<feature type="region of interest" description="Disordered" evidence="1">
    <location>
        <begin position="148"/>
        <end position="167"/>
    </location>
</feature>
<sequence>MNNGRCTVCPGKCSYDMHYHDRRLIKCVPKTLNTAISSLSNKYIEAEKDKVACELKCKSVQETKRFIEQLLQEQCDKVHDACMRVQSNCEGFNITEELCTFISLLKNDLNTLRSSAVILKAAKFIEKLETLANDHSLTLSKRSYPAVTKKKVRHSKRRNQGQATTTTSNDDLMIIDEGPTSALVTQMNHSPSEVLLFEDDLFNRIKTSQREVSNFSASSKYAKYTTEQLIALTRQSMEKNIMIAKELNSRCEAASIGYLSATQLLTLCEYYASCRLLRSDELNRLYLQLQLELQQSNDSVSSEIVPMSVDKLLHLTAIKLCLENTDKFQ</sequence>
<dbReference type="Proteomes" id="UP000663842">
    <property type="component" value="Unassembled WGS sequence"/>
</dbReference>
<name>A0A816QVC6_9BILA</name>
<evidence type="ECO:0000256" key="1">
    <source>
        <dbReference type="SAM" id="MobiDB-lite"/>
    </source>
</evidence>
<gene>
    <name evidence="3" type="ORF">UXM345_LOCUS21245</name>
    <name evidence="2" type="ORF">XDN619_LOCUS11490</name>
</gene>
<feature type="compositionally biased region" description="Basic residues" evidence="1">
    <location>
        <begin position="148"/>
        <end position="159"/>
    </location>
</feature>
<dbReference type="Proteomes" id="UP000663887">
    <property type="component" value="Unassembled WGS sequence"/>
</dbReference>
<dbReference type="EMBL" id="CAJOBF010003291">
    <property type="protein sequence ID" value="CAF4083852.1"/>
    <property type="molecule type" value="Genomic_DNA"/>
</dbReference>
<evidence type="ECO:0000313" key="4">
    <source>
        <dbReference type="Proteomes" id="UP000663887"/>
    </source>
</evidence>
<proteinExistence type="predicted"/>
<accession>A0A816QVC6</accession>
<organism evidence="2 4">
    <name type="scientific">Rotaria magnacalcarata</name>
    <dbReference type="NCBI Taxonomy" id="392030"/>
    <lineage>
        <taxon>Eukaryota</taxon>
        <taxon>Metazoa</taxon>
        <taxon>Spiralia</taxon>
        <taxon>Gnathifera</taxon>
        <taxon>Rotifera</taxon>
        <taxon>Eurotatoria</taxon>
        <taxon>Bdelloidea</taxon>
        <taxon>Philodinida</taxon>
        <taxon>Philodinidae</taxon>
        <taxon>Rotaria</taxon>
    </lineage>
</organism>
<dbReference type="EMBL" id="CAJNRG010004376">
    <property type="protein sequence ID" value="CAF2065985.1"/>
    <property type="molecule type" value="Genomic_DNA"/>
</dbReference>
<dbReference type="AlphaFoldDB" id="A0A816QVC6"/>
<comment type="caution">
    <text evidence="2">The sequence shown here is derived from an EMBL/GenBank/DDBJ whole genome shotgun (WGS) entry which is preliminary data.</text>
</comment>